<proteinExistence type="predicted"/>
<accession>A0A1J1IIW0</accession>
<dbReference type="InterPro" id="IPR002469">
    <property type="entry name" value="Peptidase_S9B_N"/>
</dbReference>
<feature type="domain" description="Peptidase S9 prolyl oligopeptidase catalytic" evidence="2">
    <location>
        <begin position="701"/>
        <end position="904"/>
    </location>
</feature>
<dbReference type="Proteomes" id="UP000183832">
    <property type="component" value="Unassembled WGS sequence"/>
</dbReference>
<keyword evidence="1" id="KW-1133">Transmembrane helix</keyword>
<protein>
    <submittedName>
        <fullName evidence="4">CLUMA_CG013448, isoform A</fullName>
    </submittedName>
</protein>
<evidence type="ECO:0000313" key="4">
    <source>
        <dbReference type="EMBL" id="CRL00173.1"/>
    </source>
</evidence>
<dbReference type="SUPFAM" id="SSF53474">
    <property type="entry name" value="alpha/beta-Hydrolases"/>
    <property type="match status" value="1"/>
</dbReference>
<keyword evidence="1" id="KW-0472">Membrane</keyword>
<dbReference type="STRING" id="568069.A0A1J1IIW0"/>
<dbReference type="Pfam" id="PF00326">
    <property type="entry name" value="Peptidase_S9"/>
    <property type="match status" value="1"/>
</dbReference>
<dbReference type="PANTHER" id="PTHR11731:SF135">
    <property type="entry name" value="INACTIVE DIPEPTIDYL PEPTIDASE 10-LIKE PROTEIN"/>
    <property type="match status" value="1"/>
</dbReference>
<dbReference type="PANTHER" id="PTHR11731">
    <property type="entry name" value="PROTEASE FAMILY S9B,C DIPEPTIDYL-PEPTIDASE IV-RELATED"/>
    <property type="match status" value="1"/>
</dbReference>
<dbReference type="InterPro" id="IPR001375">
    <property type="entry name" value="Peptidase_S9_cat"/>
</dbReference>
<dbReference type="Pfam" id="PF00930">
    <property type="entry name" value="DPPIV_N"/>
    <property type="match status" value="1"/>
</dbReference>
<organism evidence="4 5">
    <name type="scientific">Clunio marinus</name>
    <dbReference type="NCBI Taxonomy" id="568069"/>
    <lineage>
        <taxon>Eukaryota</taxon>
        <taxon>Metazoa</taxon>
        <taxon>Ecdysozoa</taxon>
        <taxon>Arthropoda</taxon>
        <taxon>Hexapoda</taxon>
        <taxon>Insecta</taxon>
        <taxon>Pterygota</taxon>
        <taxon>Neoptera</taxon>
        <taxon>Endopterygota</taxon>
        <taxon>Diptera</taxon>
        <taxon>Nematocera</taxon>
        <taxon>Chironomoidea</taxon>
        <taxon>Chironomidae</taxon>
        <taxon>Clunio</taxon>
    </lineage>
</organism>
<dbReference type="SUPFAM" id="SSF82171">
    <property type="entry name" value="DPP6 N-terminal domain-like"/>
    <property type="match status" value="1"/>
</dbReference>
<evidence type="ECO:0000256" key="1">
    <source>
        <dbReference type="SAM" id="Phobius"/>
    </source>
</evidence>
<dbReference type="GO" id="GO:0005886">
    <property type="term" value="C:plasma membrane"/>
    <property type="evidence" value="ECO:0007669"/>
    <property type="project" value="TreeGrafter"/>
</dbReference>
<dbReference type="InterPro" id="IPR029058">
    <property type="entry name" value="AB_hydrolase_fold"/>
</dbReference>
<dbReference type="OrthoDB" id="16520at2759"/>
<dbReference type="Gene3D" id="3.40.50.1820">
    <property type="entry name" value="alpha/beta hydrolase"/>
    <property type="match status" value="1"/>
</dbReference>
<dbReference type="InterPro" id="IPR050278">
    <property type="entry name" value="Serine_Prot_S9B/DPPIV"/>
</dbReference>
<sequence length="923" mass="105407">MNSVQSSGHTTSLNKKKDSQFEEIAISSTEKRNWRGICIALLVISAVLSIIVFSIFLLSPEIEDTRIYGRRVILSDIYNDSLKWKPFNGSWISDKEFIFRNLENGISLFNAETLETKLLMDNSSFRRLNVDCYSISPDLNFILLYECEHDDSNGTKYYVYEIFSTTFYALTPNESEEVKLQKILWSPASYDSSNIVNNNNNNNSEKKVLPSSKNKVKTIEKSKIAQAVTFIHDYDIYYKPKIHSDLVIRITTNGKKDFLLNGIPDWLYLNTPELNSDTIAFSTNGSYLSFLSFNITNVQKYEYTWNGKNSQYPMIKAIRYPRYSTPNPTVSCFVVNLNVLKYINLIPVVLPKHLIGDFYIGNMFWISNVEMTLTYTSRDQTLSSTVLCKAPLFECVEIQQEVNTEIGVDISPEKPIYLDANEFALKLSPLKMNSSDSSTNNNRFLIKIFPVLDGKFGAFRQIALIPFTNKKAIGVTIGRSEVTEILGWDARNQAIYYMSAPEGRPGQRHLYKIILEFDLLDSLSNDINIRPKTPVCLTCDNSIGTYDVNNTFNLNSFIREKNHNEKDIFVKVNTMIGKNKQPSEADLIPNNCLYNRVLMSTDFSYYVLECLGPDTPSVYLVDSSLAKKIFIINLGSEMAENVKELAMPQVKTFSVEIKDGFHAQVRLFLPPAAKEDEEVSFPLILHIDSTPGTQLVSEEFKVDWNHYLSSQKSFIVAQIDGRGSGFQGEAFKSQIKGNISVVDVEDQLTVLTYLRDNFKIIDPTKICAYGWGYGAYLTSILLTKDTKRTFHCYIAVAPIVSFQFYSSFFTEKYFGYNRMIGHSLQEADLSLQASNFLSKNYLLIHGTADTLVHQQHTMLLTKSLIQKGVIFRHQVYTDEDHELKGVIYHVHKTIESFMDDNFGNLDSKEVWEDPVFYIFANKE</sequence>
<reference evidence="4 5" key="1">
    <citation type="submission" date="2015-04" db="EMBL/GenBank/DDBJ databases">
        <authorList>
            <person name="Syromyatnikov M.Y."/>
            <person name="Popov V.N."/>
        </authorList>
    </citation>
    <scope>NUCLEOTIDE SEQUENCE [LARGE SCALE GENOMIC DNA]</scope>
</reference>
<feature type="domain" description="Dipeptidylpeptidase IV N-terminal" evidence="3">
    <location>
        <begin position="206"/>
        <end position="548"/>
    </location>
</feature>
<evidence type="ECO:0000259" key="2">
    <source>
        <dbReference type="Pfam" id="PF00326"/>
    </source>
</evidence>
<keyword evidence="1" id="KW-0812">Transmembrane</keyword>
<dbReference type="GO" id="GO:0006508">
    <property type="term" value="P:proteolysis"/>
    <property type="evidence" value="ECO:0007669"/>
    <property type="project" value="InterPro"/>
</dbReference>
<evidence type="ECO:0000259" key="3">
    <source>
        <dbReference type="Pfam" id="PF00930"/>
    </source>
</evidence>
<feature type="transmembrane region" description="Helical" evidence="1">
    <location>
        <begin position="37"/>
        <end position="58"/>
    </location>
</feature>
<dbReference type="EMBL" id="CVRI01000054">
    <property type="protein sequence ID" value="CRL00173.1"/>
    <property type="molecule type" value="Genomic_DNA"/>
</dbReference>
<gene>
    <name evidence="4" type="ORF">CLUMA_CG013448</name>
</gene>
<name>A0A1J1IIW0_9DIPT</name>
<dbReference type="AlphaFoldDB" id="A0A1J1IIW0"/>
<evidence type="ECO:0000313" key="5">
    <source>
        <dbReference type="Proteomes" id="UP000183832"/>
    </source>
</evidence>
<dbReference type="GO" id="GO:0008236">
    <property type="term" value="F:serine-type peptidase activity"/>
    <property type="evidence" value="ECO:0007669"/>
    <property type="project" value="InterPro"/>
</dbReference>
<keyword evidence="5" id="KW-1185">Reference proteome</keyword>
<dbReference type="Gene3D" id="2.140.10.30">
    <property type="entry name" value="Dipeptidylpeptidase IV, N-terminal domain"/>
    <property type="match status" value="2"/>
</dbReference>